<evidence type="ECO:0000313" key="8">
    <source>
        <dbReference type="Proteomes" id="UP000035680"/>
    </source>
</evidence>
<dbReference type="InterPro" id="IPR011990">
    <property type="entry name" value="TPR-like_helical_dom_sf"/>
</dbReference>
<reference evidence="9" key="2">
    <citation type="submission" date="2015-08" db="UniProtKB">
        <authorList>
            <consortium name="WormBaseParasite"/>
        </authorList>
    </citation>
    <scope>IDENTIFICATION</scope>
</reference>
<keyword evidence="3 7" id="KW-0813">Transport</keyword>
<dbReference type="STRING" id="75913.A0A0K0FY96"/>
<dbReference type="GO" id="GO:0019905">
    <property type="term" value="F:syntaxin binding"/>
    <property type="evidence" value="ECO:0007669"/>
    <property type="project" value="TreeGrafter"/>
</dbReference>
<dbReference type="PRINTS" id="PR00448">
    <property type="entry name" value="NSFATTACHMNT"/>
</dbReference>
<evidence type="ECO:0000256" key="1">
    <source>
        <dbReference type="ARBA" id="ARBA00004170"/>
    </source>
</evidence>
<reference evidence="8" key="1">
    <citation type="submission" date="2014-07" db="EMBL/GenBank/DDBJ databases">
        <authorList>
            <person name="Martin A.A"/>
            <person name="De Silva N."/>
        </authorList>
    </citation>
    <scope>NUCLEOTIDE SEQUENCE</scope>
</reference>
<evidence type="ECO:0000313" key="9">
    <source>
        <dbReference type="WBParaSite" id="SVE_1742200.1"/>
    </source>
</evidence>
<dbReference type="FunFam" id="1.25.40.10:FF:000049">
    <property type="entry name" value="Alpha-soluble NSF attachment protein-like"/>
    <property type="match status" value="1"/>
</dbReference>
<evidence type="ECO:0000256" key="4">
    <source>
        <dbReference type="ARBA" id="ARBA00022892"/>
    </source>
</evidence>
<dbReference type="InterPro" id="IPR000744">
    <property type="entry name" value="NSF_attach"/>
</dbReference>
<protein>
    <submittedName>
        <fullName evidence="9">Soluble NSF attachment protein (inferred by orthology to a D. melanogaster protein)</fullName>
    </submittedName>
</protein>
<evidence type="ECO:0000256" key="6">
    <source>
        <dbReference type="ARBA" id="ARBA00023136"/>
    </source>
</evidence>
<organism evidence="8 9">
    <name type="scientific">Strongyloides venezuelensis</name>
    <name type="common">Threadworm</name>
    <dbReference type="NCBI Taxonomy" id="75913"/>
    <lineage>
        <taxon>Eukaryota</taxon>
        <taxon>Metazoa</taxon>
        <taxon>Ecdysozoa</taxon>
        <taxon>Nematoda</taxon>
        <taxon>Chromadorea</taxon>
        <taxon>Rhabditida</taxon>
        <taxon>Tylenchina</taxon>
        <taxon>Panagrolaimomorpha</taxon>
        <taxon>Strongyloidoidea</taxon>
        <taxon>Strongyloididae</taxon>
        <taxon>Strongyloides</taxon>
    </lineage>
</organism>
<keyword evidence="4 7" id="KW-0931">ER-Golgi transport</keyword>
<dbReference type="SUPFAM" id="SSF48452">
    <property type="entry name" value="TPR-like"/>
    <property type="match status" value="1"/>
</dbReference>
<sequence>MDNECAAKKKFEEAERKAKGGKSFFGLFGGGRNGEDACELYVQAGNLFKIAKNWHSAGDSFLCAAEIHGKRTDGKHDSASNYAEAGNCYQKVDPQKAIDCFTKTADIYTDMGRFSMAAKEHFRMAELYDSDFPDKEKAMFHYEKAADFYKGEEAKSSATKCLNKVAQLAAELGQYRKAVTIFEEIAIWEADHSTLKYNAKNHFFQALLCHLCIDLLDSQQVLKKYEDIHPAFSESRECKLIKDIISALEAQDVDGFTACVKNYDKISRLDKWHTSLLLKIKKTCKEADEEEEEDLK</sequence>
<evidence type="ECO:0000256" key="7">
    <source>
        <dbReference type="RuleBase" id="RU367013"/>
    </source>
</evidence>
<comment type="function">
    <text evidence="7">Required for vesicular transport between the endoplasmic reticulum and the Golgi apparatus.</text>
</comment>
<dbReference type="GO" id="GO:0031201">
    <property type="term" value="C:SNARE complex"/>
    <property type="evidence" value="ECO:0007669"/>
    <property type="project" value="TreeGrafter"/>
</dbReference>
<dbReference type="GO" id="GO:0005483">
    <property type="term" value="F:soluble NSF attachment protein activity"/>
    <property type="evidence" value="ECO:0007669"/>
    <property type="project" value="UniProtKB-ARBA"/>
</dbReference>
<evidence type="ECO:0000256" key="5">
    <source>
        <dbReference type="ARBA" id="ARBA00022927"/>
    </source>
</evidence>
<dbReference type="Proteomes" id="UP000035680">
    <property type="component" value="Unassembled WGS sequence"/>
</dbReference>
<dbReference type="Pfam" id="PF14938">
    <property type="entry name" value="SNAP"/>
    <property type="match status" value="1"/>
</dbReference>
<keyword evidence="8" id="KW-1185">Reference proteome</keyword>
<keyword evidence="5 7" id="KW-0653">Protein transport</keyword>
<dbReference type="CDD" id="cd15832">
    <property type="entry name" value="SNAP"/>
    <property type="match status" value="1"/>
</dbReference>
<dbReference type="PANTHER" id="PTHR13768:SF8">
    <property type="entry name" value="ALPHA-SOLUBLE NSF ATTACHMENT PROTEIN"/>
    <property type="match status" value="1"/>
</dbReference>
<accession>A0A0K0FY96</accession>
<dbReference type="AlphaFoldDB" id="A0A0K0FY96"/>
<dbReference type="WBParaSite" id="SVE_1742200.1">
    <property type="protein sequence ID" value="SVE_1742200.1"/>
    <property type="gene ID" value="SVE_1742200"/>
</dbReference>
<dbReference type="PANTHER" id="PTHR13768">
    <property type="entry name" value="SOLUBLE NSF ATTACHMENT PROTEIN SNAP"/>
    <property type="match status" value="1"/>
</dbReference>
<name>A0A0K0FY96_STRVS</name>
<dbReference type="GO" id="GO:0006886">
    <property type="term" value="P:intracellular protein transport"/>
    <property type="evidence" value="ECO:0007669"/>
    <property type="project" value="UniProtKB-UniRule"/>
</dbReference>
<dbReference type="GO" id="GO:0035494">
    <property type="term" value="P:SNARE complex disassembly"/>
    <property type="evidence" value="ECO:0007669"/>
    <property type="project" value="TreeGrafter"/>
</dbReference>
<proteinExistence type="inferred from homology"/>
<evidence type="ECO:0000256" key="2">
    <source>
        <dbReference type="ARBA" id="ARBA00010050"/>
    </source>
</evidence>
<dbReference type="Gene3D" id="1.25.40.10">
    <property type="entry name" value="Tetratricopeptide repeat domain"/>
    <property type="match status" value="1"/>
</dbReference>
<keyword evidence="6 7" id="KW-0472">Membrane</keyword>
<evidence type="ECO:0000256" key="3">
    <source>
        <dbReference type="ARBA" id="ARBA00022448"/>
    </source>
</evidence>
<comment type="similarity">
    <text evidence="2 7">Belongs to the SNAP family.</text>
</comment>
<dbReference type="GO" id="GO:0005774">
    <property type="term" value="C:vacuolar membrane"/>
    <property type="evidence" value="ECO:0007669"/>
    <property type="project" value="TreeGrafter"/>
</dbReference>
<comment type="subcellular location">
    <subcellularLocation>
        <location evidence="1 7">Membrane</location>
        <topology evidence="1 7">Peripheral membrane protein</topology>
    </subcellularLocation>
</comment>